<dbReference type="EMBL" id="CP020465">
    <property type="protein sequence ID" value="ASP48699.1"/>
    <property type="molecule type" value="Genomic_DNA"/>
</dbReference>
<dbReference type="PANTHER" id="PTHR37461">
    <property type="entry name" value="ANTI-SIGMA-K FACTOR RSKA"/>
    <property type="match status" value="1"/>
</dbReference>
<dbReference type="KEGG" id="cber:B5D82_13510"/>
<evidence type="ECO:0000256" key="1">
    <source>
        <dbReference type="SAM" id="Phobius"/>
    </source>
</evidence>
<proteinExistence type="predicted"/>
<dbReference type="InterPro" id="IPR018764">
    <property type="entry name" value="RskA_C"/>
</dbReference>
<gene>
    <name evidence="3" type="ORF">B5D82_13510</name>
</gene>
<sequence>MNYQAENLKNALAAEYVLGTLRGPARQRFQKLMMQYPPISEATTTWEQHLNALGQKIPPVTPDESVWQRIEQQLGFVNESTKSNVVPITKAKPKVWQGIAGLASAAALVLAVLLVNIEPTTAPDAQQLALVNNEQTELLWALEIGTDTIDIQATKSLVPQANADYELWIVAADGRAPISLGLLPKTGKLTLSKPELFDQIEIAALAVSLEPLGGSPNGSPTTVLYTSKLVTL</sequence>
<evidence type="ECO:0000313" key="4">
    <source>
        <dbReference type="Proteomes" id="UP000202259"/>
    </source>
</evidence>
<name>A0A222G9Z6_9GAMM</name>
<dbReference type="AlphaFoldDB" id="A0A222G9Z6"/>
<accession>A0A222G9Z6</accession>
<dbReference type="RefSeq" id="WP_081152240.1">
    <property type="nucleotide sequence ID" value="NZ_CP020465.1"/>
</dbReference>
<keyword evidence="1" id="KW-0812">Transmembrane</keyword>
<dbReference type="Pfam" id="PF10099">
    <property type="entry name" value="RskA_C"/>
    <property type="match status" value="1"/>
</dbReference>
<dbReference type="InterPro" id="IPR051474">
    <property type="entry name" value="Anti-sigma-K/W_factor"/>
</dbReference>
<dbReference type="GO" id="GO:0005886">
    <property type="term" value="C:plasma membrane"/>
    <property type="evidence" value="ECO:0007669"/>
    <property type="project" value="InterPro"/>
</dbReference>
<feature type="transmembrane region" description="Helical" evidence="1">
    <location>
        <begin position="99"/>
        <end position="117"/>
    </location>
</feature>
<keyword evidence="1" id="KW-1133">Transmembrane helix</keyword>
<feature type="domain" description="Anti-sigma K factor RskA C-terminal" evidence="2">
    <location>
        <begin position="102"/>
        <end position="221"/>
    </location>
</feature>
<reference evidence="3 4" key="1">
    <citation type="submission" date="2017-08" db="EMBL/GenBank/DDBJ databases">
        <title>Complete genome of Colwellia sp. NB097-1, a psychrophile bacterium ioslated from Bering Sea.</title>
        <authorList>
            <person name="Chen X."/>
        </authorList>
    </citation>
    <scope>NUCLEOTIDE SEQUENCE [LARGE SCALE GENOMIC DNA]</scope>
    <source>
        <strain evidence="3 4">NB097-1</strain>
    </source>
</reference>
<evidence type="ECO:0000259" key="2">
    <source>
        <dbReference type="Pfam" id="PF10099"/>
    </source>
</evidence>
<keyword evidence="4" id="KW-1185">Reference proteome</keyword>
<organism evidence="3 4">
    <name type="scientific">Cognaticolwellia beringensis</name>
    <dbReference type="NCBI Taxonomy" id="1967665"/>
    <lineage>
        <taxon>Bacteria</taxon>
        <taxon>Pseudomonadati</taxon>
        <taxon>Pseudomonadota</taxon>
        <taxon>Gammaproteobacteria</taxon>
        <taxon>Alteromonadales</taxon>
        <taxon>Colwelliaceae</taxon>
        <taxon>Cognaticolwellia</taxon>
    </lineage>
</organism>
<dbReference type="Proteomes" id="UP000202259">
    <property type="component" value="Chromosome"/>
</dbReference>
<protein>
    <submittedName>
        <fullName evidence="3">Anti-sigma factor</fullName>
    </submittedName>
</protein>
<dbReference type="GO" id="GO:0016989">
    <property type="term" value="F:sigma factor antagonist activity"/>
    <property type="evidence" value="ECO:0007669"/>
    <property type="project" value="TreeGrafter"/>
</dbReference>
<dbReference type="OrthoDB" id="5298046at2"/>
<dbReference type="PANTHER" id="PTHR37461:SF1">
    <property type="entry name" value="ANTI-SIGMA-K FACTOR RSKA"/>
    <property type="match status" value="1"/>
</dbReference>
<dbReference type="GO" id="GO:0006417">
    <property type="term" value="P:regulation of translation"/>
    <property type="evidence" value="ECO:0007669"/>
    <property type="project" value="TreeGrafter"/>
</dbReference>
<keyword evidence="1" id="KW-0472">Membrane</keyword>
<evidence type="ECO:0000313" key="3">
    <source>
        <dbReference type="EMBL" id="ASP48699.1"/>
    </source>
</evidence>